<gene>
    <name evidence="1" type="ORF">ENS82_09400</name>
</gene>
<proteinExistence type="predicted"/>
<dbReference type="EMBL" id="DSWI01000019">
    <property type="protein sequence ID" value="HFG20913.1"/>
    <property type="molecule type" value="Genomic_DNA"/>
</dbReference>
<name>A0A7C3DUD8_MEIRU</name>
<sequence length="200" mass="22668">MRLFWLLLVLAGGVFGLIRHVQTRPIERPPGVLAARAPLQQPLAPADVPHLEKPGYRFQPVASFELEARVLSKHLYRYDAASAISPVDLALGWGRMSDTDVLRKLKIWQADRFYFYAWRQDPPIPVGEIVANSANMHLIPGNPNIELRLKRLKPGHLVWIKGYLVHVTGPRGFFWRTSTVRTDTGNGACEIVWVSDLMVR</sequence>
<protein>
    <submittedName>
        <fullName evidence="1">Uncharacterized protein</fullName>
    </submittedName>
</protein>
<dbReference type="AlphaFoldDB" id="A0A7C3DUD8"/>
<dbReference type="RefSeq" id="WP_409657115.1">
    <property type="nucleotide sequence ID" value="NZ_JBKBUW010000039.1"/>
</dbReference>
<organism evidence="1">
    <name type="scientific">Meiothermus ruber</name>
    <dbReference type="NCBI Taxonomy" id="277"/>
    <lineage>
        <taxon>Bacteria</taxon>
        <taxon>Thermotogati</taxon>
        <taxon>Deinococcota</taxon>
        <taxon>Deinococci</taxon>
        <taxon>Thermales</taxon>
        <taxon>Thermaceae</taxon>
        <taxon>Meiothermus</taxon>
    </lineage>
</organism>
<accession>A0A7C3DUD8</accession>
<reference evidence="1" key="1">
    <citation type="journal article" date="2020" name="mSystems">
        <title>Genome- and Community-Level Interaction Insights into Carbon Utilization and Element Cycling Functions of Hydrothermarchaeota in Hydrothermal Sediment.</title>
        <authorList>
            <person name="Zhou Z."/>
            <person name="Liu Y."/>
            <person name="Xu W."/>
            <person name="Pan J."/>
            <person name="Luo Z.H."/>
            <person name="Li M."/>
        </authorList>
    </citation>
    <scope>NUCLEOTIDE SEQUENCE [LARGE SCALE GENOMIC DNA]</scope>
    <source>
        <strain evidence="1">SpSt-524</strain>
    </source>
</reference>
<comment type="caution">
    <text evidence="1">The sequence shown here is derived from an EMBL/GenBank/DDBJ whole genome shotgun (WGS) entry which is preliminary data.</text>
</comment>
<evidence type="ECO:0000313" key="1">
    <source>
        <dbReference type="EMBL" id="HFG20913.1"/>
    </source>
</evidence>